<reference evidence="3" key="1">
    <citation type="submission" date="2016-11" db="EMBL/GenBank/DDBJ databases">
        <authorList>
            <person name="Varghese N."/>
            <person name="Submissions S."/>
        </authorList>
    </citation>
    <scope>NUCLEOTIDE SEQUENCE [LARGE SCALE GENOMIC DNA]</scope>
    <source>
        <strain evidence="3">C3</strain>
    </source>
</reference>
<sequence length="199" mass="22076">MKKSMGKFFLAMMMLAVMVASAGCMIKADSSGLKFHGGGEGVSVPADWETVSLPKHDGGQVVMKMPFALKRVADPHPNGPVKESVRYQNESDRMVIDVLHGSLDDPKDVVKYNLGTFMWAVNIAEKHPEIKSMESQKLNGQEITRAKIAMVNNKNIPFSVDCVGLNFDNEFFIIEFFYPEGDQEMKEAAEKSIATLNIK</sequence>
<dbReference type="AlphaFoldDB" id="A0A1K1NPI4"/>
<dbReference type="Proteomes" id="UP000182958">
    <property type="component" value="Unassembled WGS sequence"/>
</dbReference>
<dbReference type="RefSeq" id="WP_072306160.1">
    <property type="nucleotide sequence ID" value="NZ_FPJA01000006.1"/>
</dbReference>
<dbReference type="EMBL" id="FPJA01000006">
    <property type="protein sequence ID" value="SFW37163.1"/>
    <property type="molecule type" value="Genomic_DNA"/>
</dbReference>
<protein>
    <recommendedName>
        <fullName evidence="4">Lipoprotein</fullName>
    </recommendedName>
</protein>
<feature type="chain" id="PRO_5039213049" description="Lipoprotein" evidence="1">
    <location>
        <begin position="23"/>
        <end position="199"/>
    </location>
</feature>
<accession>A0A1K1NPI4</accession>
<evidence type="ECO:0000256" key="1">
    <source>
        <dbReference type="SAM" id="SignalP"/>
    </source>
</evidence>
<name>A0A1K1NPI4_SELRU</name>
<feature type="signal peptide" evidence="1">
    <location>
        <begin position="1"/>
        <end position="22"/>
    </location>
</feature>
<evidence type="ECO:0000313" key="3">
    <source>
        <dbReference type="Proteomes" id="UP000182958"/>
    </source>
</evidence>
<evidence type="ECO:0008006" key="4">
    <source>
        <dbReference type="Google" id="ProtNLM"/>
    </source>
</evidence>
<dbReference type="PROSITE" id="PS51257">
    <property type="entry name" value="PROKAR_LIPOPROTEIN"/>
    <property type="match status" value="1"/>
</dbReference>
<keyword evidence="3" id="KW-1185">Reference proteome</keyword>
<organism evidence="2 3">
    <name type="scientific">Selenomonas ruminantium</name>
    <dbReference type="NCBI Taxonomy" id="971"/>
    <lineage>
        <taxon>Bacteria</taxon>
        <taxon>Bacillati</taxon>
        <taxon>Bacillota</taxon>
        <taxon>Negativicutes</taxon>
        <taxon>Selenomonadales</taxon>
        <taxon>Selenomonadaceae</taxon>
        <taxon>Selenomonas</taxon>
    </lineage>
</organism>
<proteinExistence type="predicted"/>
<evidence type="ECO:0000313" key="2">
    <source>
        <dbReference type="EMBL" id="SFW37163.1"/>
    </source>
</evidence>
<keyword evidence="1" id="KW-0732">Signal</keyword>
<gene>
    <name evidence="2" type="ORF">SAMN02910323_1543</name>
</gene>